<name>A0ABT0P579_9ACTN</name>
<dbReference type="InterPro" id="IPR010290">
    <property type="entry name" value="TM_effector"/>
</dbReference>
<evidence type="ECO:0000256" key="7">
    <source>
        <dbReference type="SAM" id="Phobius"/>
    </source>
</evidence>
<keyword evidence="6 7" id="KW-0472">Membrane</keyword>
<feature type="transmembrane region" description="Helical" evidence="7">
    <location>
        <begin position="299"/>
        <end position="318"/>
    </location>
</feature>
<dbReference type="SUPFAM" id="SSF103473">
    <property type="entry name" value="MFS general substrate transporter"/>
    <property type="match status" value="1"/>
</dbReference>
<proteinExistence type="predicted"/>
<protein>
    <submittedName>
        <fullName evidence="8">MFS transporter</fullName>
    </submittedName>
</protein>
<feature type="transmembrane region" description="Helical" evidence="7">
    <location>
        <begin position="25"/>
        <end position="46"/>
    </location>
</feature>
<evidence type="ECO:0000256" key="6">
    <source>
        <dbReference type="ARBA" id="ARBA00023136"/>
    </source>
</evidence>
<sequence>MPVPVDGRPQPPVALLRGNRSFRTYWAGEAVSLAGSSLHAVALPVLAIEMLHASPGQVAVLAFLATLPAFFLALPAGVICDRHPKKTIMVVTDLAAAVMVAVVPVCWAIGALSVPVLYVMVLLLGALTVLHQAAAIAIVPELVDPALLPTANSRVSAALSVSNSAGAHAGTLVIAVAGSVATLLLDCLSYLLSAWCAARIRLAPNKRVPPAARRAMTAEIREGLAFVMRHPLLRPLVLALSVMGYGFGIISTYWAYYLLVRLDAGSTGLGLVMGAAGAGGLLGSVAASRLVRRFGPGRVIVAGFLAYPVTYMPVLVAGPGPVWLGVLVVCEAVQMTAVAAAGSTQRSVRQQVCPPHMQARAQQTSLWLNLGLRPFAALSAGAIAAVFGVWAVLAAGTALLFVPVVLLCSPAVRRRLTALPAAPASPLGQIEDRPPACRKREDRAR</sequence>
<evidence type="ECO:0000256" key="2">
    <source>
        <dbReference type="ARBA" id="ARBA00022448"/>
    </source>
</evidence>
<evidence type="ECO:0000313" key="9">
    <source>
        <dbReference type="Proteomes" id="UP001202052"/>
    </source>
</evidence>
<dbReference type="Proteomes" id="UP001202052">
    <property type="component" value="Unassembled WGS sequence"/>
</dbReference>
<dbReference type="PANTHER" id="PTHR23513">
    <property type="entry name" value="INTEGRAL MEMBRANE EFFLUX PROTEIN-RELATED"/>
    <property type="match status" value="1"/>
</dbReference>
<keyword evidence="3" id="KW-1003">Cell membrane</keyword>
<evidence type="ECO:0000313" key="8">
    <source>
        <dbReference type="EMBL" id="MCL3998880.1"/>
    </source>
</evidence>
<evidence type="ECO:0000256" key="3">
    <source>
        <dbReference type="ARBA" id="ARBA00022475"/>
    </source>
</evidence>
<dbReference type="Pfam" id="PF05977">
    <property type="entry name" value="MFS_3"/>
    <property type="match status" value="1"/>
</dbReference>
<keyword evidence="5 7" id="KW-1133">Transmembrane helix</keyword>
<feature type="transmembrane region" description="Helical" evidence="7">
    <location>
        <begin position="58"/>
        <end position="76"/>
    </location>
</feature>
<dbReference type="InterPro" id="IPR036259">
    <property type="entry name" value="MFS_trans_sf"/>
</dbReference>
<evidence type="ECO:0000256" key="5">
    <source>
        <dbReference type="ARBA" id="ARBA00022989"/>
    </source>
</evidence>
<dbReference type="EMBL" id="JAMCCK010000088">
    <property type="protein sequence ID" value="MCL3998880.1"/>
    <property type="molecule type" value="Genomic_DNA"/>
</dbReference>
<dbReference type="CDD" id="cd06173">
    <property type="entry name" value="MFS_MefA_like"/>
    <property type="match status" value="1"/>
</dbReference>
<dbReference type="Gene3D" id="1.20.1250.20">
    <property type="entry name" value="MFS general substrate transporter like domains"/>
    <property type="match status" value="1"/>
</dbReference>
<accession>A0ABT0P579</accession>
<dbReference type="PANTHER" id="PTHR23513:SF6">
    <property type="entry name" value="MAJOR FACILITATOR SUPERFAMILY ASSOCIATED DOMAIN-CONTAINING PROTEIN"/>
    <property type="match status" value="1"/>
</dbReference>
<gene>
    <name evidence="8" type="ORF">M4438_36220</name>
</gene>
<feature type="transmembrane region" description="Helical" evidence="7">
    <location>
        <begin position="236"/>
        <end position="256"/>
    </location>
</feature>
<evidence type="ECO:0000256" key="1">
    <source>
        <dbReference type="ARBA" id="ARBA00004651"/>
    </source>
</evidence>
<dbReference type="RefSeq" id="WP_249493439.1">
    <property type="nucleotide sequence ID" value="NZ_JAMCCK010000088.1"/>
</dbReference>
<reference evidence="8 9" key="1">
    <citation type="submission" date="2022-05" db="EMBL/GenBank/DDBJ databases">
        <title>Genome Resource of Streptomyces lavenduligriseus GA1-1, a Strain with Broad-Spectrum Antifungal Activity against Phytopathogenic Fungi.</title>
        <authorList>
            <person name="Qi D."/>
        </authorList>
    </citation>
    <scope>NUCLEOTIDE SEQUENCE [LARGE SCALE GENOMIC DNA]</scope>
    <source>
        <strain evidence="8 9">GA1-1</strain>
    </source>
</reference>
<keyword evidence="4 7" id="KW-0812">Transmembrane</keyword>
<keyword evidence="2" id="KW-0813">Transport</keyword>
<feature type="transmembrane region" description="Helical" evidence="7">
    <location>
        <begin position="375"/>
        <end position="408"/>
    </location>
</feature>
<evidence type="ECO:0000256" key="4">
    <source>
        <dbReference type="ARBA" id="ARBA00022692"/>
    </source>
</evidence>
<comment type="subcellular location">
    <subcellularLocation>
        <location evidence="1">Cell membrane</location>
        <topology evidence="1">Multi-pass membrane protein</topology>
    </subcellularLocation>
</comment>
<feature type="transmembrane region" description="Helical" evidence="7">
    <location>
        <begin position="172"/>
        <end position="197"/>
    </location>
</feature>
<organism evidence="8 9">
    <name type="scientific">Streptomyces lavenduligriseus</name>
    <dbReference type="NCBI Taxonomy" id="67315"/>
    <lineage>
        <taxon>Bacteria</taxon>
        <taxon>Bacillati</taxon>
        <taxon>Actinomycetota</taxon>
        <taxon>Actinomycetes</taxon>
        <taxon>Kitasatosporales</taxon>
        <taxon>Streptomycetaceae</taxon>
        <taxon>Streptomyces</taxon>
    </lineage>
</organism>
<feature type="transmembrane region" description="Helical" evidence="7">
    <location>
        <begin position="268"/>
        <end position="287"/>
    </location>
</feature>
<keyword evidence="9" id="KW-1185">Reference proteome</keyword>
<comment type="caution">
    <text evidence="8">The sequence shown here is derived from an EMBL/GenBank/DDBJ whole genome shotgun (WGS) entry which is preliminary data.</text>
</comment>